<evidence type="ECO:0000313" key="8">
    <source>
        <dbReference type="Proteomes" id="UP001443914"/>
    </source>
</evidence>
<dbReference type="FunFam" id="2.60.120.330:FF:000026">
    <property type="entry name" value="DIBOA-glucoside dioxygenase BX6"/>
    <property type="match status" value="1"/>
</dbReference>
<organism evidence="7 8">
    <name type="scientific">Saponaria officinalis</name>
    <name type="common">Common soapwort</name>
    <name type="synonym">Lychnis saponaria</name>
    <dbReference type="NCBI Taxonomy" id="3572"/>
    <lineage>
        <taxon>Eukaryota</taxon>
        <taxon>Viridiplantae</taxon>
        <taxon>Streptophyta</taxon>
        <taxon>Embryophyta</taxon>
        <taxon>Tracheophyta</taxon>
        <taxon>Spermatophyta</taxon>
        <taxon>Magnoliopsida</taxon>
        <taxon>eudicotyledons</taxon>
        <taxon>Gunneridae</taxon>
        <taxon>Pentapetalae</taxon>
        <taxon>Caryophyllales</taxon>
        <taxon>Caryophyllaceae</taxon>
        <taxon>Caryophylleae</taxon>
        <taxon>Saponaria</taxon>
    </lineage>
</organism>
<dbReference type="PROSITE" id="PS51471">
    <property type="entry name" value="FE2OG_OXY"/>
    <property type="match status" value="1"/>
</dbReference>
<reference evidence="7" key="1">
    <citation type="submission" date="2024-03" db="EMBL/GenBank/DDBJ databases">
        <title>WGS assembly of Saponaria officinalis var. Norfolk2.</title>
        <authorList>
            <person name="Jenkins J."/>
            <person name="Shu S."/>
            <person name="Grimwood J."/>
            <person name="Barry K."/>
            <person name="Goodstein D."/>
            <person name="Schmutz J."/>
            <person name="Leebens-Mack J."/>
            <person name="Osbourn A."/>
        </authorList>
    </citation>
    <scope>NUCLEOTIDE SEQUENCE [LARGE SCALE GENOMIC DNA]</scope>
    <source>
        <strain evidence="7">JIC</strain>
    </source>
</reference>
<comment type="similarity">
    <text evidence="1 5">Belongs to the iron/ascorbate-dependent oxidoreductase family.</text>
</comment>
<dbReference type="AlphaFoldDB" id="A0AAW1GV97"/>
<evidence type="ECO:0000256" key="5">
    <source>
        <dbReference type="RuleBase" id="RU003682"/>
    </source>
</evidence>
<dbReference type="SUPFAM" id="SSF51197">
    <property type="entry name" value="Clavaminate synthase-like"/>
    <property type="match status" value="1"/>
</dbReference>
<evidence type="ECO:0000256" key="4">
    <source>
        <dbReference type="ARBA" id="ARBA00023004"/>
    </source>
</evidence>
<dbReference type="Proteomes" id="UP001443914">
    <property type="component" value="Unassembled WGS sequence"/>
</dbReference>
<evidence type="ECO:0000256" key="2">
    <source>
        <dbReference type="ARBA" id="ARBA00022723"/>
    </source>
</evidence>
<dbReference type="PANTHER" id="PTHR10209:SF751">
    <property type="entry name" value="OS06G0255100 PROTEIN"/>
    <property type="match status" value="1"/>
</dbReference>
<evidence type="ECO:0000256" key="1">
    <source>
        <dbReference type="ARBA" id="ARBA00008056"/>
    </source>
</evidence>
<protein>
    <recommendedName>
        <fullName evidence="6">Fe2OG dioxygenase domain-containing protein</fullName>
    </recommendedName>
</protein>
<dbReference type="InterPro" id="IPR026992">
    <property type="entry name" value="DIOX_N"/>
</dbReference>
<dbReference type="InterPro" id="IPR027443">
    <property type="entry name" value="IPNS-like_sf"/>
</dbReference>
<dbReference type="Pfam" id="PF14226">
    <property type="entry name" value="DIOX_N"/>
    <property type="match status" value="1"/>
</dbReference>
<feature type="domain" description="Fe2OG dioxygenase" evidence="6">
    <location>
        <begin position="210"/>
        <end position="316"/>
    </location>
</feature>
<keyword evidence="8" id="KW-1185">Reference proteome</keyword>
<dbReference type="PANTHER" id="PTHR10209">
    <property type="entry name" value="OXIDOREDUCTASE, 2OG-FE II OXYGENASE FAMILY PROTEIN"/>
    <property type="match status" value="1"/>
</dbReference>
<dbReference type="EMBL" id="JBDFQZ010000013">
    <property type="protein sequence ID" value="KAK9667945.1"/>
    <property type="molecule type" value="Genomic_DNA"/>
</dbReference>
<keyword evidence="4 5" id="KW-0408">Iron</keyword>
<keyword evidence="2 5" id="KW-0479">Metal-binding</keyword>
<dbReference type="InterPro" id="IPR005123">
    <property type="entry name" value="Oxoglu/Fe-dep_dioxygenase_dom"/>
</dbReference>
<keyword evidence="3 5" id="KW-0560">Oxidoreductase</keyword>
<dbReference type="InterPro" id="IPR044861">
    <property type="entry name" value="IPNS-like_FE2OG_OXY"/>
</dbReference>
<dbReference type="Pfam" id="PF03171">
    <property type="entry name" value="2OG-FeII_Oxy"/>
    <property type="match status" value="1"/>
</dbReference>
<sequence>MTKTKEVNNNISDYDRKKELEEFDNTKLGVKGLIDSGITRIPRIFQHPPETLFDFQKAIRVTGDAENIIPVIDMTGPHDEVVKNIRDAASTYGFFQVVNHGVDVALLDRLVEAIRAFFEQPDEEKIRYYNRDSVASGVGYFSNYDLFHSKAASWRDTLQVQLGPTCVQPDAIPSACRIEVMEWEKAVKKLGEQILSILSEGLGLNADRLTAESYLKRVNMAGQYYPYCPEPDKTIGIASHSDHGTLTVLLQDQVGGLQVKYNDQWIDLKPVHGALVINVGDLIQMVSNNVYKSGEHRVYANPLRKPRVSVPVFFNPAVSSDKLYGPLPELVTLEKPALYKQFTISDMTEKFLKKELKDKTMTSYFRL</sequence>
<gene>
    <name evidence="7" type="ORF">RND81_13G022700</name>
</gene>
<evidence type="ECO:0000259" key="6">
    <source>
        <dbReference type="PROSITE" id="PS51471"/>
    </source>
</evidence>
<evidence type="ECO:0000313" key="7">
    <source>
        <dbReference type="EMBL" id="KAK9667945.1"/>
    </source>
</evidence>
<accession>A0AAW1GV97</accession>
<dbReference type="GO" id="GO:0051213">
    <property type="term" value="F:dioxygenase activity"/>
    <property type="evidence" value="ECO:0007669"/>
    <property type="project" value="UniProtKB-ARBA"/>
</dbReference>
<comment type="caution">
    <text evidence="7">The sequence shown here is derived from an EMBL/GenBank/DDBJ whole genome shotgun (WGS) entry which is preliminary data.</text>
</comment>
<name>A0AAW1GV97_SAPOF</name>
<dbReference type="Gene3D" id="2.60.120.330">
    <property type="entry name" value="B-lactam Antibiotic, Isopenicillin N Synthase, Chain"/>
    <property type="match status" value="1"/>
</dbReference>
<evidence type="ECO:0000256" key="3">
    <source>
        <dbReference type="ARBA" id="ARBA00023002"/>
    </source>
</evidence>
<dbReference type="GO" id="GO:0046872">
    <property type="term" value="F:metal ion binding"/>
    <property type="evidence" value="ECO:0007669"/>
    <property type="project" value="UniProtKB-KW"/>
</dbReference>
<proteinExistence type="inferred from homology"/>